<accession>A0A1B6ENC0</accession>
<feature type="region of interest" description="Disordered" evidence="2">
    <location>
        <begin position="107"/>
        <end position="255"/>
    </location>
</feature>
<evidence type="ECO:0000313" key="3">
    <source>
        <dbReference type="EMBL" id="JAS39427.1"/>
    </source>
</evidence>
<dbReference type="AlphaFoldDB" id="A0A1B6ENC0"/>
<evidence type="ECO:0000256" key="2">
    <source>
        <dbReference type="SAM" id="MobiDB-lite"/>
    </source>
</evidence>
<dbReference type="PRINTS" id="PR01217">
    <property type="entry name" value="PRICHEXTENSN"/>
</dbReference>
<sequence length="555" mass="62487">MTTLAASAYFLTCCRPTFGSSFCFYVETPKLINLYHYPNNYLFGRLYSQCNDHPSLKDHCLNQFNSCTDGRGWCQDAQQQRLHFLDAICGRISLCGYTTCSCRGQIPAGKKEADSDNDKINKEKSKKPKEEIPKHSNDETKTKNAAKREKADKVVTSGPTSAEVQPPPAASPSSPVVAPTPAPSAPPQAPPTPPTSPQTTTKSPTPSQEPQEATLTPPPTPSSSQPHSTPQVPPTPSHTPKEPQEVPVNGGSSCDDVVELTDQIVDKLDDSLDHLESSFVNYVEKNKKIIHNLADMLAFEKHKQRALEDSYKGLKQENDILRTKMDYLKLVNFKQLELFRNELDKGISENKAVYKNKIRQLEVQVQQDNDELQSYKQTEKKYLEILENNSLEIAKLADEVKNRQYRESELLNNYVKILNFLNVLKEKLTNSSERKEVFQEPSDTITDCEKEPKLNEVLKQALNRGMNSLNVRDLSIIHDAIQDINEDLCHVGCGRNQVTTQVSISHITTVYGDQDDEYQSGITAYKEYQDYDTPSNLSMYPTRLRPGNHLHSGYC</sequence>
<keyword evidence="1" id="KW-0175">Coiled coil</keyword>
<feature type="compositionally biased region" description="Basic and acidic residues" evidence="2">
    <location>
        <begin position="109"/>
        <end position="153"/>
    </location>
</feature>
<evidence type="ECO:0000256" key="1">
    <source>
        <dbReference type="SAM" id="Coils"/>
    </source>
</evidence>
<reference evidence="3" key="1">
    <citation type="submission" date="2015-11" db="EMBL/GenBank/DDBJ databases">
        <title>De novo transcriptome assembly of four potential Pierce s Disease insect vectors from Arizona vineyards.</title>
        <authorList>
            <person name="Tassone E.E."/>
        </authorList>
    </citation>
    <scope>NUCLEOTIDE SEQUENCE</scope>
</reference>
<protein>
    <submittedName>
        <fullName evidence="3">Uncharacterized protein</fullName>
    </submittedName>
</protein>
<feature type="coiled-coil region" evidence="1">
    <location>
        <begin position="351"/>
        <end position="378"/>
    </location>
</feature>
<feature type="compositionally biased region" description="Low complexity" evidence="2">
    <location>
        <begin position="197"/>
        <end position="211"/>
    </location>
</feature>
<proteinExistence type="predicted"/>
<feature type="compositionally biased region" description="Pro residues" evidence="2">
    <location>
        <begin position="178"/>
        <end position="196"/>
    </location>
</feature>
<name>A0A1B6ENC0_9HEMI</name>
<gene>
    <name evidence="3" type="ORF">g.29678</name>
</gene>
<dbReference type="EMBL" id="GECZ01030342">
    <property type="protein sequence ID" value="JAS39427.1"/>
    <property type="molecule type" value="Transcribed_RNA"/>
</dbReference>
<organism evidence="3">
    <name type="scientific">Cuerna arida</name>
    <dbReference type="NCBI Taxonomy" id="1464854"/>
    <lineage>
        <taxon>Eukaryota</taxon>
        <taxon>Metazoa</taxon>
        <taxon>Ecdysozoa</taxon>
        <taxon>Arthropoda</taxon>
        <taxon>Hexapoda</taxon>
        <taxon>Insecta</taxon>
        <taxon>Pterygota</taxon>
        <taxon>Neoptera</taxon>
        <taxon>Paraneoptera</taxon>
        <taxon>Hemiptera</taxon>
        <taxon>Auchenorrhyncha</taxon>
        <taxon>Membracoidea</taxon>
        <taxon>Cicadellidae</taxon>
        <taxon>Cicadellinae</taxon>
        <taxon>Proconiini</taxon>
        <taxon>Cuerna</taxon>
    </lineage>
</organism>